<dbReference type="SUPFAM" id="SSF56784">
    <property type="entry name" value="HAD-like"/>
    <property type="match status" value="1"/>
</dbReference>
<dbReference type="PROSITE" id="PS01229">
    <property type="entry name" value="COF_2"/>
    <property type="match status" value="1"/>
</dbReference>
<dbReference type="InterPro" id="IPR006379">
    <property type="entry name" value="HAD-SF_hydro_IIB"/>
</dbReference>
<dbReference type="Pfam" id="PF08282">
    <property type="entry name" value="Hydrolase_3"/>
    <property type="match status" value="1"/>
</dbReference>
<protein>
    <submittedName>
        <fullName evidence="1">Cof-type HAD-IIB family hydrolase</fullName>
    </submittedName>
</protein>
<comment type="caution">
    <text evidence="1">The sequence shown here is derived from an EMBL/GenBank/DDBJ whole genome shotgun (WGS) entry which is preliminary data.</text>
</comment>
<dbReference type="GO" id="GO:0016787">
    <property type="term" value="F:hydrolase activity"/>
    <property type="evidence" value="ECO:0007669"/>
    <property type="project" value="UniProtKB-KW"/>
</dbReference>
<sequence length="257" mass="28521">MVARLAVFDIDDTLLASNKTFLKSTLTSIKQLKQRQINVAIATGRNLAMAKAVINRLDLQDFVLCNGSAAFANHQQIHGHTLSRANVQELVTAADRNHMDIVFESLDGLHAHTHPTPITQRVLQTFRAPELHYDPDYYLTHDIYQAMMFYPNELDHRLPHADEFSFVRFHRYGVDIIPRVGSKAQGVAKLAASLKVAPENVVAFGDNQNDREMLKSAGIGIAMGNAAPEIKAQADMTTTDCDHDGIAHGLKEIGWIN</sequence>
<dbReference type="InterPro" id="IPR023214">
    <property type="entry name" value="HAD_sf"/>
</dbReference>
<evidence type="ECO:0000313" key="1">
    <source>
        <dbReference type="EMBL" id="MFB9770314.1"/>
    </source>
</evidence>
<dbReference type="RefSeq" id="WP_137642735.1">
    <property type="nucleotide sequence ID" value="NZ_BJEA01000010.1"/>
</dbReference>
<dbReference type="InterPro" id="IPR000150">
    <property type="entry name" value="Cof"/>
</dbReference>
<reference evidence="1 2" key="1">
    <citation type="submission" date="2024-09" db="EMBL/GenBank/DDBJ databases">
        <authorList>
            <person name="Sun Q."/>
            <person name="Mori K."/>
        </authorList>
    </citation>
    <scope>NUCLEOTIDE SEQUENCE [LARGE SCALE GENOMIC DNA]</scope>
    <source>
        <strain evidence="1 2">TBRC 4576</strain>
    </source>
</reference>
<dbReference type="InterPro" id="IPR036412">
    <property type="entry name" value="HAD-like_sf"/>
</dbReference>
<keyword evidence="2" id="KW-1185">Reference proteome</keyword>
<dbReference type="Gene3D" id="3.30.1240.10">
    <property type="match status" value="1"/>
</dbReference>
<dbReference type="SFLD" id="SFLDG01140">
    <property type="entry name" value="C2.B:_Phosphomannomutase_and_P"/>
    <property type="match status" value="1"/>
</dbReference>
<dbReference type="Gene3D" id="3.40.50.1000">
    <property type="entry name" value="HAD superfamily/HAD-like"/>
    <property type="match status" value="1"/>
</dbReference>
<gene>
    <name evidence="1" type="ORF">ACFFLI_10620</name>
</gene>
<dbReference type="EMBL" id="JBHLZY010000025">
    <property type="protein sequence ID" value="MFB9770314.1"/>
    <property type="molecule type" value="Genomic_DNA"/>
</dbReference>
<dbReference type="PANTHER" id="PTHR10000">
    <property type="entry name" value="PHOSPHOSERINE PHOSPHATASE"/>
    <property type="match status" value="1"/>
</dbReference>
<dbReference type="SFLD" id="SFLDS00003">
    <property type="entry name" value="Haloacid_Dehalogenase"/>
    <property type="match status" value="1"/>
</dbReference>
<name>A0ABV5WVY8_9LACO</name>
<organism evidence="1 2">
    <name type="scientific">Lactiplantibacillus modestisalitolerans</name>
    <dbReference type="NCBI Taxonomy" id="1457219"/>
    <lineage>
        <taxon>Bacteria</taxon>
        <taxon>Bacillati</taxon>
        <taxon>Bacillota</taxon>
        <taxon>Bacilli</taxon>
        <taxon>Lactobacillales</taxon>
        <taxon>Lactobacillaceae</taxon>
        <taxon>Lactiplantibacillus</taxon>
    </lineage>
</organism>
<accession>A0ABV5WVY8</accession>
<evidence type="ECO:0000313" key="2">
    <source>
        <dbReference type="Proteomes" id="UP001589691"/>
    </source>
</evidence>
<dbReference type="NCBIfam" id="TIGR01484">
    <property type="entry name" value="HAD-SF-IIB"/>
    <property type="match status" value="1"/>
</dbReference>
<dbReference type="NCBIfam" id="TIGR00099">
    <property type="entry name" value="Cof-subfamily"/>
    <property type="match status" value="1"/>
</dbReference>
<dbReference type="Proteomes" id="UP001589691">
    <property type="component" value="Unassembled WGS sequence"/>
</dbReference>
<proteinExistence type="predicted"/>
<keyword evidence="1" id="KW-0378">Hydrolase</keyword>
<dbReference type="PANTHER" id="PTHR10000:SF25">
    <property type="entry name" value="PHOSPHATASE YKRA-RELATED"/>
    <property type="match status" value="1"/>
</dbReference>